<dbReference type="InterPro" id="IPR004045">
    <property type="entry name" value="Glutathione_S-Trfase_N"/>
</dbReference>
<dbReference type="Gene3D" id="3.40.30.10">
    <property type="entry name" value="Glutaredoxin"/>
    <property type="match status" value="1"/>
</dbReference>
<evidence type="ECO:0000313" key="3">
    <source>
        <dbReference type="Proteomes" id="UP001328107"/>
    </source>
</evidence>
<dbReference type="AlphaFoldDB" id="A0AAN5I851"/>
<dbReference type="Gene3D" id="1.20.1050.10">
    <property type="match status" value="1"/>
</dbReference>
<keyword evidence="3" id="KW-1185">Reference proteome</keyword>
<evidence type="ECO:0000313" key="2">
    <source>
        <dbReference type="EMBL" id="GMR54974.1"/>
    </source>
</evidence>
<dbReference type="InterPro" id="IPR050931">
    <property type="entry name" value="Mito_Protein_Transport_Metaxin"/>
</dbReference>
<dbReference type="PANTHER" id="PTHR12289">
    <property type="entry name" value="METAXIN RELATED"/>
    <property type="match status" value="1"/>
</dbReference>
<feature type="non-terminal residue" evidence="2">
    <location>
        <position position="156"/>
    </location>
</feature>
<dbReference type="Proteomes" id="UP001328107">
    <property type="component" value="Unassembled WGS sequence"/>
</dbReference>
<sequence>FQNISNEFKRFSAKGQVPFIELNGLEIADSNIIIEELKEKFGKVEMEPADPVDQATARAYGSLVEDHLSWTLVGLRSKFGSDFILSDDGFGRHYGSPAMKYMIQFFGRFMINRQLYNKAQAQGMGKHSPEELHAMAKRDLQAISLFLGKKPYFGGD</sequence>
<feature type="domain" description="GST N-terminal" evidence="1">
    <location>
        <begin position="1"/>
        <end position="45"/>
    </location>
</feature>
<dbReference type="PROSITE" id="PS50404">
    <property type="entry name" value="GST_NTER"/>
    <property type="match status" value="1"/>
</dbReference>
<gene>
    <name evidence="2" type="ORF">PMAYCL1PPCAC_25169</name>
</gene>
<feature type="non-terminal residue" evidence="2">
    <location>
        <position position="1"/>
    </location>
</feature>
<dbReference type="InterPro" id="IPR036249">
    <property type="entry name" value="Thioredoxin-like_sf"/>
</dbReference>
<dbReference type="PANTHER" id="PTHR12289:SF72">
    <property type="entry name" value="GST N-TERMINAL DOMAIN-CONTAINING PROTEIN"/>
    <property type="match status" value="1"/>
</dbReference>
<accession>A0AAN5I851</accession>
<reference evidence="3" key="1">
    <citation type="submission" date="2022-10" db="EMBL/GenBank/DDBJ databases">
        <title>Genome assembly of Pristionchus species.</title>
        <authorList>
            <person name="Yoshida K."/>
            <person name="Sommer R.J."/>
        </authorList>
    </citation>
    <scope>NUCLEOTIDE SEQUENCE [LARGE SCALE GENOMIC DNA]</scope>
    <source>
        <strain evidence="3">RS5460</strain>
    </source>
</reference>
<dbReference type="EMBL" id="BTRK01000005">
    <property type="protein sequence ID" value="GMR54974.1"/>
    <property type="molecule type" value="Genomic_DNA"/>
</dbReference>
<comment type="caution">
    <text evidence="2">The sequence shown here is derived from an EMBL/GenBank/DDBJ whole genome shotgun (WGS) entry which is preliminary data.</text>
</comment>
<organism evidence="2 3">
    <name type="scientific">Pristionchus mayeri</name>
    <dbReference type="NCBI Taxonomy" id="1317129"/>
    <lineage>
        <taxon>Eukaryota</taxon>
        <taxon>Metazoa</taxon>
        <taxon>Ecdysozoa</taxon>
        <taxon>Nematoda</taxon>
        <taxon>Chromadorea</taxon>
        <taxon>Rhabditida</taxon>
        <taxon>Rhabditina</taxon>
        <taxon>Diplogasteromorpha</taxon>
        <taxon>Diplogasteroidea</taxon>
        <taxon>Neodiplogasteridae</taxon>
        <taxon>Pristionchus</taxon>
    </lineage>
</organism>
<name>A0AAN5I851_9BILA</name>
<dbReference type="InterPro" id="IPR012336">
    <property type="entry name" value="Thioredoxin-like_fold"/>
</dbReference>
<dbReference type="SUPFAM" id="SSF52833">
    <property type="entry name" value="Thioredoxin-like"/>
    <property type="match status" value="1"/>
</dbReference>
<evidence type="ECO:0000259" key="1">
    <source>
        <dbReference type="PROSITE" id="PS50404"/>
    </source>
</evidence>
<protein>
    <recommendedName>
        <fullName evidence="1">GST N-terminal domain-containing protein</fullName>
    </recommendedName>
</protein>
<proteinExistence type="predicted"/>
<dbReference type="GO" id="GO:0005737">
    <property type="term" value="C:cytoplasm"/>
    <property type="evidence" value="ECO:0007669"/>
    <property type="project" value="TreeGrafter"/>
</dbReference>
<dbReference type="Pfam" id="PF17172">
    <property type="entry name" value="GST_N_4"/>
    <property type="match status" value="1"/>
</dbReference>